<dbReference type="SUPFAM" id="SSF46785">
    <property type="entry name" value="Winged helix' DNA-binding domain"/>
    <property type="match status" value="1"/>
</dbReference>
<organism evidence="6 7">
    <name type="scientific">Virgibacillus sediminis</name>
    <dbReference type="NCBI Taxonomy" id="202260"/>
    <lineage>
        <taxon>Bacteria</taxon>
        <taxon>Bacillati</taxon>
        <taxon>Bacillota</taxon>
        <taxon>Bacilli</taxon>
        <taxon>Bacillales</taxon>
        <taxon>Bacillaceae</taxon>
        <taxon>Virgibacillus</taxon>
    </lineage>
</organism>
<evidence type="ECO:0000259" key="5">
    <source>
        <dbReference type="Pfam" id="PF01978"/>
    </source>
</evidence>
<dbReference type="Gene3D" id="1.10.10.10">
    <property type="entry name" value="Winged helix-like DNA-binding domain superfamily/Winged helix DNA-binding domain"/>
    <property type="match status" value="1"/>
</dbReference>
<gene>
    <name evidence="6" type="ORF">ACFODW_06285</name>
</gene>
<comment type="caution">
    <text evidence="6">The sequence shown here is derived from an EMBL/GenBank/DDBJ whole genome shotgun (WGS) entry which is preliminary data.</text>
</comment>
<sequence>MSVKVTKEELTYKIITEFSKTLGMFGLTPVEARLFAYLYLVNEPVTLDGMSEAIGKSKTSMSTSIRSLLDMNLVTRVWKKGVRKDLYQANSQLFKSFMNSYMNKWLAAATHQQDALVSIEEEINEVKEPATGEILKLKEYLQDIIKFHEQVADLFREMKQE</sequence>
<dbReference type="EMBL" id="JBHRRZ010000011">
    <property type="protein sequence ID" value="MFC2947949.1"/>
    <property type="molecule type" value="Genomic_DNA"/>
</dbReference>
<evidence type="ECO:0000313" key="7">
    <source>
        <dbReference type="Proteomes" id="UP001595387"/>
    </source>
</evidence>
<dbReference type="RefSeq" id="WP_390304375.1">
    <property type="nucleotide sequence ID" value="NZ_JBHRRZ010000011.1"/>
</dbReference>
<dbReference type="PANTHER" id="PTHR38465:SF1">
    <property type="entry name" value="HTH-TYPE TRANSCRIPTIONAL REGULATOR MJ1563-RELATED"/>
    <property type="match status" value="1"/>
</dbReference>
<evidence type="ECO:0000313" key="6">
    <source>
        <dbReference type="EMBL" id="MFC2947949.1"/>
    </source>
</evidence>
<feature type="domain" description="Transcription regulator TrmB N-terminal" evidence="5">
    <location>
        <begin position="24"/>
        <end position="88"/>
    </location>
</feature>
<accession>A0ABV7A4I2</accession>
<keyword evidence="2 4" id="KW-0238">DNA-binding</keyword>
<evidence type="ECO:0000256" key="2">
    <source>
        <dbReference type="ARBA" id="ARBA00023125"/>
    </source>
</evidence>
<dbReference type="InterPro" id="IPR002831">
    <property type="entry name" value="Tscrpt_reg_TrmB_N"/>
</dbReference>
<dbReference type="PANTHER" id="PTHR38465">
    <property type="entry name" value="HTH-TYPE TRANSCRIPTIONAL REGULATOR MJ1563-RELATED"/>
    <property type="match status" value="1"/>
</dbReference>
<keyword evidence="1 4" id="KW-0805">Transcription regulation</keyword>
<dbReference type="InterPro" id="IPR026282">
    <property type="entry name" value="MJ1563"/>
</dbReference>
<dbReference type="InterPro" id="IPR052362">
    <property type="entry name" value="HTH-GbsR_regulator"/>
</dbReference>
<protein>
    <recommendedName>
        <fullName evidence="4">HTH-type transcriptional regulator</fullName>
    </recommendedName>
</protein>
<evidence type="ECO:0000256" key="4">
    <source>
        <dbReference type="PIRNR" id="PIRNR006707"/>
    </source>
</evidence>
<evidence type="ECO:0000256" key="3">
    <source>
        <dbReference type="ARBA" id="ARBA00023163"/>
    </source>
</evidence>
<dbReference type="Proteomes" id="UP001595387">
    <property type="component" value="Unassembled WGS sequence"/>
</dbReference>
<name>A0ABV7A4I2_9BACI</name>
<dbReference type="PIRSF" id="PIRSF006707">
    <property type="entry name" value="MJ1563"/>
    <property type="match status" value="1"/>
</dbReference>
<dbReference type="Pfam" id="PF01978">
    <property type="entry name" value="TrmB"/>
    <property type="match status" value="1"/>
</dbReference>
<keyword evidence="7" id="KW-1185">Reference proteome</keyword>
<reference evidence="7" key="1">
    <citation type="journal article" date="2019" name="Int. J. Syst. Evol. Microbiol.">
        <title>The Global Catalogue of Microorganisms (GCM) 10K type strain sequencing project: providing services to taxonomists for standard genome sequencing and annotation.</title>
        <authorList>
            <consortium name="The Broad Institute Genomics Platform"/>
            <consortium name="The Broad Institute Genome Sequencing Center for Infectious Disease"/>
            <person name="Wu L."/>
            <person name="Ma J."/>
        </authorList>
    </citation>
    <scope>NUCLEOTIDE SEQUENCE [LARGE SCALE GENOMIC DNA]</scope>
    <source>
        <strain evidence="7">KCTC 13193</strain>
    </source>
</reference>
<comment type="similarity">
    <text evidence="4">Belongs to the GbsR family.</text>
</comment>
<evidence type="ECO:0000256" key="1">
    <source>
        <dbReference type="ARBA" id="ARBA00023015"/>
    </source>
</evidence>
<keyword evidence="3 4" id="KW-0804">Transcription</keyword>
<proteinExistence type="inferred from homology"/>
<dbReference type="InterPro" id="IPR036388">
    <property type="entry name" value="WH-like_DNA-bd_sf"/>
</dbReference>
<dbReference type="InterPro" id="IPR036390">
    <property type="entry name" value="WH_DNA-bd_sf"/>
</dbReference>